<dbReference type="AlphaFoldDB" id="A0A915AWS7"/>
<evidence type="ECO:0000313" key="1">
    <source>
        <dbReference type="Proteomes" id="UP000887569"/>
    </source>
</evidence>
<reference evidence="2" key="1">
    <citation type="submission" date="2022-11" db="UniProtKB">
        <authorList>
            <consortium name="WormBaseParasite"/>
        </authorList>
    </citation>
    <scope>IDENTIFICATION</scope>
</reference>
<sequence length="65" mass="7304">MQYPISNFHGLWQLPLKIRSREIPGALISKSAHLSHLQSFHSACSNCTKMSLLPRRTVRVGDLCA</sequence>
<protein>
    <submittedName>
        <fullName evidence="2">Uncharacterized protein</fullName>
    </submittedName>
</protein>
<organism evidence="1 2">
    <name type="scientific">Parascaris univalens</name>
    <name type="common">Nematode worm</name>
    <dbReference type="NCBI Taxonomy" id="6257"/>
    <lineage>
        <taxon>Eukaryota</taxon>
        <taxon>Metazoa</taxon>
        <taxon>Ecdysozoa</taxon>
        <taxon>Nematoda</taxon>
        <taxon>Chromadorea</taxon>
        <taxon>Rhabditida</taxon>
        <taxon>Spirurina</taxon>
        <taxon>Ascaridomorpha</taxon>
        <taxon>Ascaridoidea</taxon>
        <taxon>Ascarididae</taxon>
        <taxon>Parascaris</taxon>
    </lineage>
</organism>
<dbReference type="Proteomes" id="UP000887569">
    <property type="component" value="Unplaced"/>
</dbReference>
<accession>A0A915AWS7</accession>
<name>A0A915AWS7_PARUN</name>
<proteinExistence type="predicted"/>
<evidence type="ECO:0000313" key="2">
    <source>
        <dbReference type="WBParaSite" id="PgR015_g149_t01"/>
    </source>
</evidence>
<keyword evidence="1" id="KW-1185">Reference proteome</keyword>
<dbReference type="WBParaSite" id="PgR015_g149_t01">
    <property type="protein sequence ID" value="PgR015_g149_t01"/>
    <property type="gene ID" value="PgR015_g149"/>
</dbReference>